<dbReference type="EMBL" id="ASRV01000073">
    <property type="protein sequence ID" value="EOR27072.1"/>
    <property type="molecule type" value="Genomic_DNA"/>
</dbReference>
<dbReference type="PATRIC" id="fig|1202534.3.peg.1207"/>
<keyword evidence="2" id="KW-1185">Reference proteome</keyword>
<name>R9CCQ2_9CLOT</name>
<evidence type="ECO:0000313" key="2">
    <source>
        <dbReference type="Proteomes" id="UP000013988"/>
    </source>
</evidence>
<reference evidence="1 2" key="1">
    <citation type="submission" date="2013-03" db="EMBL/GenBank/DDBJ databases">
        <title>Whole genome shotgun sequencing of Clostridium sartagoforme AAU1.</title>
        <authorList>
            <person name="Joshi C.G."/>
            <person name="Duggirala S.M."/>
            <person name="Nathani N.M."/>
            <person name="Bhatt V.D."/>
            <person name="Patel A.K."/>
            <person name="Pandya P.R."/>
            <person name="KaPatel J.A."/>
        </authorList>
    </citation>
    <scope>NUCLEOTIDE SEQUENCE [LARGE SCALE GENOMIC DNA]</scope>
    <source>
        <strain evidence="1 2">AAU1</strain>
    </source>
</reference>
<proteinExistence type="predicted"/>
<dbReference type="PROSITE" id="PS51257">
    <property type="entry name" value="PROKAR_LIPOPROTEIN"/>
    <property type="match status" value="1"/>
</dbReference>
<accession>R9CCQ2</accession>
<gene>
    <name evidence="1" type="ORF">A500_06006</name>
</gene>
<dbReference type="RefSeq" id="WP_016206633.1">
    <property type="nucleotide sequence ID" value="NZ_ASRV01000073.1"/>
</dbReference>
<sequence length="275" mass="32323">MKKIISLFTGIVISIILIGCNTTKILEENTKENNRSSKYIFTERNIENIPNDNTLVPLFCNDNILYGKLLSNDGREINKASIFSYSYNNGKFKKVEDGEFSEEETSFINNFNGDSGAGIYIVDSNKLSNRKFYFMDIKNGIKFELNDFEKTYSSIEFNLKKFINLGYKLDGNDDYFIYRYLSMENNEIGLVQEIIIIDIKNKKYYRFNNNDKIFIYFYYDNNEKSIMSIDYEGKINKVILEENSVIFEDYKELKLGDEKYIKNMDIINQSLMLII</sequence>
<evidence type="ECO:0000313" key="1">
    <source>
        <dbReference type="EMBL" id="EOR27072.1"/>
    </source>
</evidence>
<protein>
    <recommendedName>
        <fullName evidence="3">Lipoprotein</fullName>
    </recommendedName>
</protein>
<dbReference type="AlphaFoldDB" id="R9CCQ2"/>
<dbReference type="OrthoDB" id="9775391at2"/>
<comment type="caution">
    <text evidence="1">The sequence shown here is derived from an EMBL/GenBank/DDBJ whole genome shotgun (WGS) entry which is preliminary data.</text>
</comment>
<organism evidence="1 2">
    <name type="scientific">Clostridium sartagoforme AAU1</name>
    <dbReference type="NCBI Taxonomy" id="1202534"/>
    <lineage>
        <taxon>Bacteria</taxon>
        <taxon>Bacillati</taxon>
        <taxon>Bacillota</taxon>
        <taxon>Clostridia</taxon>
        <taxon>Eubacteriales</taxon>
        <taxon>Clostridiaceae</taxon>
        <taxon>Clostridium</taxon>
    </lineage>
</organism>
<dbReference type="Proteomes" id="UP000013988">
    <property type="component" value="Unassembled WGS sequence"/>
</dbReference>
<evidence type="ECO:0008006" key="3">
    <source>
        <dbReference type="Google" id="ProtNLM"/>
    </source>
</evidence>